<dbReference type="PANTHER" id="PTHR21666:SF270">
    <property type="entry name" value="MUREIN HYDROLASE ACTIVATOR ENVC"/>
    <property type="match status" value="1"/>
</dbReference>
<dbReference type="AlphaFoldDB" id="A0A7Y9ULT3"/>
<name>A0A7Y9ULT3_9ACTN</name>
<dbReference type="PANTHER" id="PTHR21666">
    <property type="entry name" value="PEPTIDASE-RELATED"/>
    <property type="match status" value="1"/>
</dbReference>
<keyword evidence="3" id="KW-1185">Reference proteome</keyword>
<evidence type="ECO:0000313" key="3">
    <source>
        <dbReference type="Proteomes" id="UP000544110"/>
    </source>
</evidence>
<dbReference type="Proteomes" id="UP000544110">
    <property type="component" value="Unassembled WGS sequence"/>
</dbReference>
<gene>
    <name evidence="2" type="ORF">BJ989_003107</name>
</gene>
<dbReference type="GO" id="GO:0004222">
    <property type="term" value="F:metalloendopeptidase activity"/>
    <property type="evidence" value="ECO:0007669"/>
    <property type="project" value="TreeGrafter"/>
</dbReference>
<dbReference type="Gene3D" id="2.70.70.10">
    <property type="entry name" value="Glucose Permease (Domain IIA)"/>
    <property type="match status" value="1"/>
</dbReference>
<dbReference type="CDD" id="cd12797">
    <property type="entry name" value="M23_peptidase"/>
    <property type="match status" value="1"/>
</dbReference>
<accession>A0A7Y9ULT3</accession>
<protein>
    <submittedName>
        <fullName evidence="2">Murein DD-endopeptidase MepM/ murein hydrolase activator NlpD</fullName>
    </submittedName>
</protein>
<sequence>MSLDERAAAYTAFLRDNRWGLPLADYELTATFGQSSSLWSSVHTGLDFAAPTGTPILSVARGTVAEAGWAGAYGERTVVVDADGTEFWYCHQESTSVSPGEDVAAGEVIGTVGATGNVTGPHLHLEVRPRGGAPVDPFVVMADRGASP</sequence>
<feature type="domain" description="M23ase beta-sheet core" evidence="1">
    <location>
        <begin position="42"/>
        <end position="137"/>
    </location>
</feature>
<keyword evidence="2" id="KW-0378">Hydrolase</keyword>
<dbReference type="EMBL" id="JACCAC010000001">
    <property type="protein sequence ID" value="NYG56803.1"/>
    <property type="molecule type" value="Genomic_DNA"/>
</dbReference>
<evidence type="ECO:0000313" key="2">
    <source>
        <dbReference type="EMBL" id="NYG56803.1"/>
    </source>
</evidence>
<proteinExistence type="predicted"/>
<dbReference type="SUPFAM" id="SSF51261">
    <property type="entry name" value="Duplicated hybrid motif"/>
    <property type="match status" value="1"/>
</dbReference>
<dbReference type="Pfam" id="PF01551">
    <property type="entry name" value="Peptidase_M23"/>
    <property type="match status" value="1"/>
</dbReference>
<dbReference type="InterPro" id="IPR016047">
    <property type="entry name" value="M23ase_b-sheet_dom"/>
</dbReference>
<dbReference type="InterPro" id="IPR011055">
    <property type="entry name" value="Dup_hybrid_motif"/>
</dbReference>
<organism evidence="2 3">
    <name type="scientific">Nocardioides perillae</name>
    <dbReference type="NCBI Taxonomy" id="1119534"/>
    <lineage>
        <taxon>Bacteria</taxon>
        <taxon>Bacillati</taxon>
        <taxon>Actinomycetota</taxon>
        <taxon>Actinomycetes</taxon>
        <taxon>Propionibacteriales</taxon>
        <taxon>Nocardioidaceae</taxon>
        <taxon>Nocardioides</taxon>
    </lineage>
</organism>
<evidence type="ECO:0000259" key="1">
    <source>
        <dbReference type="Pfam" id="PF01551"/>
    </source>
</evidence>
<reference evidence="2 3" key="1">
    <citation type="submission" date="2020-07" db="EMBL/GenBank/DDBJ databases">
        <title>Sequencing the genomes of 1000 actinobacteria strains.</title>
        <authorList>
            <person name="Klenk H.-P."/>
        </authorList>
    </citation>
    <scope>NUCLEOTIDE SEQUENCE [LARGE SCALE GENOMIC DNA]</scope>
    <source>
        <strain evidence="2 3">DSM 24552</strain>
    </source>
</reference>
<comment type="caution">
    <text evidence="2">The sequence shown here is derived from an EMBL/GenBank/DDBJ whole genome shotgun (WGS) entry which is preliminary data.</text>
</comment>
<dbReference type="InterPro" id="IPR050570">
    <property type="entry name" value="Cell_wall_metabolism_enzyme"/>
</dbReference>
<dbReference type="RefSeq" id="WP_218848848.1">
    <property type="nucleotide sequence ID" value="NZ_JACCAC010000001.1"/>
</dbReference>